<keyword evidence="4" id="KW-0443">Lipid metabolism</keyword>
<sequence length="94" mass="11462">MIPYFQHITKYSEGLFIIEDWHNFGSDYYKTLMAWYNNFEKAWPKLEITYGKEFYRVWKFYLLMAGGLIRARRLQLWQIVFSKNGLIGGYDSQR</sequence>
<dbReference type="PANTHER" id="PTHR43667">
    <property type="entry name" value="CYCLOPROPANE-FATTY-ACYL-PHOSPHOLIPID SYNTHASE"/>
    <property type="match status" value="1"/>
</dbReference>
<keyword evidence="1" id="KW-0489">Methyltransferase</keyword>
<evidence type="ECO:0000256" key="2">
    <source>
        <dbReference type="ARBA" id="ARBA00022679"/>
    </source>
</evidence>
<dbReference type="SUPFAM" id="SSF53335">
    <property type="entry name" value="S-adenosyl-L-methionine-dependent methyltransferases"/>
    <property type="match status" value="1"/>
</dbReference>
<dbReference type="EMBL" id="NCKV01003779">
    <property type="protein sequence ID" value="RWS25370.1"/>
    <property type="molecule type" value="Genomic_DNA"/>
</dbReference>
<reference evidence="5 6" key="1">
    <citation type="journal article" date="2018" name="Gigascience">
        <title>Genomes of trombidid mites reveal novel predicted allergens and laterally-transferred genes associated with secondary metabolism.</title>
        <authorList>
            <person name="Dong X."/>
            <person name="Chaisiri K."/>
            <person name="Xia D."/>
            <person name="Armstrong S.D."/>
            <person name="Fang Y."/>
            <person name="Donnelly M.J."/>
            <person name="Kadowaki T."/>
            <person name="McGarry J.W."/>
            <person name="Darby A.C."/>
            <person name="Makepeace B.L."/>
        </authorList>
    </citation>
    <scope>NUCLEOTIDE SEQUENCE [LARGE SCALE GENOMIC DNA]</scope>
    <source>
        <strain evidence="5">UoL-UT</strain>
    </source>
</reference>
<evidence type="ECO:0000256" key="1">
    <source>
        <dbReference type="ARBA" id="ARBA00022603"/>
    </source>
</evidence>
<dbReference type="VEuPathDB" id="VectorBase:LDEU006669"/>
<gene>
    <name evidence="5" type="ORF">B4U80_13087</name>
</gene>
<name>A0A443SCZ4_9ACAR</name>
<proteinExistence type="predicted"/>
<keyword evidence="6" id="KW-1185">Reference proteome</keyword>
<keyword evidence="3" id="KW-0949">S-adenosyl-L-methionine</keyword>
<comment type="caution">
    <text evidence="5">The sequence shown here is derived from an EMBL/GenBank/DDBJ whole genome shotgun (WGS) entry which is preliminary data.</text>
</comment>
<protein>
    <submittedName>
        <fullName evidence="5">Cyclopropane-fatty-acyl-phospholipid synthase-like protein</fullName>
    </submittedName>
</protein>
<dbReference type="Gene3D" id="3.40.50.150">
    <property type="entry name" value="Vaccinia Virus protein VP39"/>
    <property type="match status" value="1"/>
</dbReference>
<dbReference type="Proteomes" id="UP000288716">
    <property type="component" value="Unassembled WGS sequence"/>
</dbReference>
<evidence type="ECO:0000313" key="6">
    <source>
        <dbReference type="Proteomes" id="UP000288716"/>
    </source>
</evidence>
<evidence type="ECO:0000256" key="4">
    <source>
        <dbReference type="ARBA" id="ARBA00023098"/>
    </source>
</evidence>
<dbReference type="PANTHER" id="PTHR43667:SF1">
    <property type="entry name" value="CYCLOPROPANE-FATTY-ACYL-PHOSPHOLIPID SYNTHASE"/>
    <property type="match status" value="1"/>
</dbReference>
<dbReference type="InterPro" id="IPR050723">
    <property type="entry name" value="CFA/CMAS"/>
</dbReference>
<keyword evidence="2" id="KW-0808">Transferase</keyword>
<dbReference type="GO" id="GO:0032259">
    <property type="term" value="P:methylation"/>
    <property type="evidence" value="ECO:0007669"/>
    <property type="project" value="UniProtKB-KW"/>
</dbReference>
<organism evidence="5 6">
    <name type="scientific">Leptotrombidium deliense</name>
    <dbReference type="NCBI Taxonomy" id="299467"/>
    <lineage>
        <taxon>Eukaryota</taxon>
        <taxon>Metazoa</taxon>
        <taxon>Ecdysozoa</taxon>
        <taxon>Arthropoda</taxon>
        <taxon>Chelicerata</taxon>
        <taxon>Arachnida</taxon>
        <taxon>Acari</taxon>
        <taxon>Acariformes</taxon>
        <taxon>Trombidiformes</taxon>
        <taxon>Prostigmata</taxon>
        <taxon>Anystina</taxon>
        <taxon>Parasitengona</taxon>
        <taxon>Trombiculoidea</taxon>
        <taxon>Trombiculidae</taxon>
        <taxon>Leptotrombidium</taxon>
    </lineage>
</organism>
<dbReference type="Pfam" id="PF02353">
    <property type="entry name" value="CMAS"/>
    <property type="match status" value="1"/>
</dbReference>
<dbReference type="AlphaFoldDB" id="A0A443SCZ4"/>
<accession>A0A443SCZ4</accession>
<dbReference type="GO" id="GO:0006629">
    <property type="term" value="P:lipid metabolic process"/>
    <property type="evidence" value="ECO:0007669"/>
    <property type="project" value="UniProtKB-KW"/>
</dbReference>
<dbReference type="STRING" id="299467.A0A443SCZ4"/>
<evidence type="ECO:0000256" key="3">
    <source>
        <dbReference type="ARBA" id="ARBA00022691"/>
    </source>
</evidence>
<dbReference type="InterPro" id="IPR029063">
    <property type="entry name" value="SAM-dependent_MTases_sf"/>
</dbReference>
<dbReference type="OrthoDB" id="8300214at2759"/>
<evidence type="ECO:0000313" key="5">
    <source>
        <dbReference type="EMBL" id="RWS25370.1"/>
    </source>
</evidence>
<dbReference type="GO" id="GO:0008168">
    <property type="term" value="F:methyltransferase activity"/>
    <property type="evidence" value="ECO:0007669"/>
    <property type="project" value="UniProtKB-KW"/>
</dbReference>